<dbReference type="AlphaFoldDB" id="A0A4R1RVW9"/>
<dbReference type="InterPro" id="IPR010559">
    <property type="entry name" value="Sig_transdc_His_kin_internal"/>
</dbReference>
<dbReference type="SUPFAM" id="SSF55874">
    <property type="entry name" value="ATPase domain of HSP90 chaperone/DNA topoisomerase II/histidine kinase"/>
    <property type="match status" value="1"/>
</dbReference>
<evidence type="ECO:0000256" key="2">
    <source>
        <dbReference type="ARBA" id="ARBA00004370"/>
    </source>
</evidence>
<dbReference type="Proteomes" id="UP000295008">
    <property type="component" value="Unassembled WGS sequence"/>
</dbReference>
<dbReference type="Pfam" id="PF06580">
    <property type="entry name" value="His_kinase"/>
    <property type="match status" value="1"/>
</dbReference>
<comment type="catalytic activity">
    <reaction evidence="1">
        <text>ATP + protein L-histidine = ADP + protein N-phospho-L-histidine.</text>
        <dbReference type="EC" id="2.7.13.3"/>
    </reaction>
</comment>
<dbReference type="Gene3D" id="3.30.450.20">
    <property type="entry name" value="PAS domain"/>
    <property type="match status" value="1"/>
</dbReference>
<dbReference type="InterPro" id="IPR003660">
    <property type="entry name" value="HAMP_dom"/>
</dbReference>
<dbReference type="PROSITE" id="PS50109">
    <property type="entry name" value="HIS_KIN"/>
    <property type="match status" value="1"/>
</dbReference>
<evidence type="ECO:0000256" key="8">
    <source>
        <dbReference type="SAM" id="Phobius"/>
    </source>
</evidence>
<keyword evidence="4" id="KW-0597">Phosphoprotein</keyword>
<protein>
    <recommendedName>
        <fullName evidence="3">histidine kinase</fullName>
        <ecNumber evidence="3">2.7.13.3</ecNumber>
    </recommendedName>
</protein>
<proteinExistence type="predicted"/>
<organism evidence="11 12">
    <name type="scientific">Hydrogenispora ethanolica</name>
    <dbReference type="NCBI Taxonomy" id="1082276"/>
    <lineage>
        <taxon>Bacteria</taxon>
        <taxon>Bacillati</taxon>
        <taxon>Bacillota</taxon>
        <taxon>Hydrogenispora</taxon>
    </lineage>
</organism>
<feature type="domain" description="HAMP" evidence="10">
    <location>
        <begin position="316"/>
        <end position="368"/>
    </location>
</feature>
<dbReference type="GO" id="GO:0000155">
    <property type="term" value="F:phosphorelay sensor kinase activity"/>
    <property type="evidence" value="ECO:0007669"/>
    <property type="project" value="InterPro"/>
</dbReference>
<evidence type="ECO:0000256" key="4">
    <source>
        <dbReference type="ARBA" id="ARBA00022553"/>
    </source>
</evidence>
<keyword evidence="5" id="KW-0808">Transferase</keyword>
<evidence type="ECO:0000259" key="9">
    <source>
        <dbReference type="PROSITE" id="PS50109"/>
    </source>
</evidence>
<dbReference type="InterPro" id="IPR050640">
    <property type="entry name" value="Bact_2-comp_sensor_kinase"/>
</dbReference>
<dbReference type="SUPFAM" id="SSF158472">
    <property type="entry name" value="HAMP domain-like"/>
    <property type="match status" value="1"/>
</dbReference>
<keyword evidence="8" id="KW-1133">Transmembrane helix</keyword>
<keyword evidence="8" id="KW-0472">Membrane</keyword>
<dbReference type="RefSeq" id="WP_165907925.1">
    <property type="nucleotide sequence ID" value="NZ_SLUN01000010.1"/>
</dbReference>
<dbReference type="Pfam" id="PF00672">
    <property type="entry name" value="HAMP"/>
    <property type="match status" value="1"/>
</dbReference>
<reference evidence="11 12" key="1">
    <citation type="submission" date="2019-03" db="EMBL/GenBank/DDBJ databases">
        <title>Genomic Encyclopedia of Type Strains, Phase IV (KMG-IV): sequencing the most valuable type-strain genomes for metagenomic binning, comparative biology and taxonomic classification.</title>
        <authorList>
            <person name="Goeker M."/>
        </authorList>
    </citation>
    <scope>NUCLEOTIDE SEQUENCE [LARGE SCALE GENOMIC DNA]</scope>
    <source>
        <strain evidence="11 12">LX-B</strain>
    </source>
</reference>
<keyword evidence="7" id="KW-0902">Two-component regulatory system</keyword>
<dbReference type="EMBL" id="SLUN01000010">
    <property type="protein sequence ID" value="TCL70092.1"/>
    <property type="molecule type" value="Genomic_DNA"/>
</dbReference>
<dbReference type="CDD" id="cd06225">
    <property type="entry name" value="HAMP"/>
    <property type="match status" value="1"/>
</dbReference>
<sequence length="587" mass="66798">MNTPRFFSIRYKIALFFLGAVFVPLAVMSAFYFIRSSQIIQEKFSLSNLINIKQTGYNIDFVLKDAHRLSLDLIKDPTVYNFLKNAAQPSFTLSSQSRIALEGWLYYLGQANAYIDSIYIKSSRGVVLDTKGTGHQLPAAFVAAVRRLKGGYTWRAYEQTHFGGATTPVLALTRSLNDMNNITKELGILEINISEKKLANIYKNNLVNSAGEFFLVDGENRIISSLDRNRLYRPMDAGIFRKIVGSSKKYGYFINTLRQGKVLVTYYRLDKTQWFLVNYVPLADLFKEIRAMRFQILPSMILSFLVFSLLTVVFVEKFLSPLKDVRKVMHKLQNGNFDVRLEPRGNDEIGLLGASFNQMSEKLRDLMNQVYLVRIKQKEAELNALQAQINPHFLYNTLDTIYWMSRMEKAPETSQLIQAFSKLFRLSLNQGKEFTTVENELAHLNHYILIQKKRYEELIRFSVDAAGETLGLPVIKLILQPLVENAIYHGIEPKGVPGEIRIRIYRDADLLIYEVSDDGAGTDAAKIQAVLETPLDQKSGFGFALKNVNDRIRLYYGDAYGIVFQSAPGRGTTVTVKQPIRKGDAEP</sequence>
<keyword evidence="12" id="KW-1185">Reference proteome</keyword>
<evidence type="ECO:0000313" key="11">
    <source>
        <dbReference type="EMBL" id="TCL70092.1"/>
    </source>
</evidence>
<keyword evidence="8" id="KW-0812">Transmembrane</keyword>
<dbReference type="InterPro" id="IPR005467">
    <property type="entry name" value="His_kinase_dom"/>
</dbReference>
<comment type="caution">
    <text evidence="11">The sequence shown here is derived from an EMBL/GenBank/DDBJ whole genome shotgun (WGS) entry which is preliminary data.</text>
</comment>
<evidence type="ECO:0000256" key="3">
    <source>
        <dbReference type="ARBA" id="ARBA00012438"/>
    </source>
</evidence>
<dbReference type="InterPro" id="IPR036890">
    <property type="entry name" value="HATPase_C_sf"/>
</dbReference>
<gene>
    <name evidence="11" type="ORF">EDC14_101081</name>
</gene>
<dbReference type="InterPro" id="IPR003594">
    <property type="entry name" value="HATPase_dom"/>
</dbReference>
<accession>A0A4R1RVW9</accession>
<evidence type="ECO:0000256" key="7">
    <source>
        <dbReference type="ARBA" id="ARBA00023012"/>
    </source>
</evidence>
<name>A0A4R1RVW9_HYDET</name>
<evidence type="ECO:0000256" key="1">
    <source>
        <dbReference type="ARBA" id="ARBA00000085"/>
    </source>
</evidence>
<dbReference type="EC" id="2.7.13.3" evidence="3"/>
<dbReference type="SMART" id="SM00387">
    <property type="entry name" value="HATPase_c"/>
    <property type="match status" value="1"/>
</dbReference>
<evidence type="ECO:0000313" key="12">
    <source>
        <dbReference type="Proteomes" id="UP000295008"/>
    </source>
</evidence>
<dbReference type="Gene3D" id="1.10.8.500">
    <property type="entry name" value="HAMP domain in histidine kinase"/>
    <property type="match status" value="1"/>
</dbReference>
<comment type="subcellular location">
    <subcellularLocation>
        <location evidence="2">Membrane</location>
    </subcellularLocation>
</comment>
<dbReference type="PANTHER" id="PTHR34220">
    <property type="entry name" value="SENSOR HISTIDINE KINASE YPDA"/>
    <property type="match status" value="1"/>
</dbReference>
<dbReference type="Pfam" id="PF02518">
    <property type="entry name" value="HATPase_c"/>
    <property type="match status" value="1"/>
</dbReference>
<dbReference type="SMART" id="SM00304">
    <property type="entry name" value="HAMP"/>
    <property type="match status" value="1"/>
</dbReference>
<dbReference type="GO" id="GO:0016020">
    <property type="term" value="C:membrane"/>
    <property type="evidence" value="ECO:0007669"/>
    <property type="project" value="UniProtKB-SubCell"/>
</dbReference>
<dbReference type="PROSITE" id="PS50885">
    <property type="entry name" value="HAMP"/>
    <property type="match status" value="1"/>
</dbReference>
<dbReference type="PANTHER" id="PTHR34220:SF7">
    <property type="entry name" value="SENSOR HISTIDINE KINASE YPDA"/>
    <property type="match status" value="1"/>
</dbReference>
<feature type="domain" description="Histidine kinase" evidence="9">
    <location>
        <begin position="475"/>
        <end position="582"/>
    </location>
</feature>
<keyword evidence="6 11" id="KW-0418">Kinase</keyword>
<evidence type="ECO:0000259" key="10">
    <source>
        <dbReference type="PROSITE" id="PS50885"/>
    </source>
</evidence>
<evidence type="ECO:0000256" key="5">
    <source>
        <dbReference type="ARBA" id="ARBA00022679"/>
    </source>
</evidence>
<feature type="transmembrane region" description="Helical" evidence="8">
    <location>
        <begin position="13"/>
        <end position="34"/>
    </location>
</feature>
<evidence type="ECO:0000256" key="6">
    <source>
        <dbReference type="ARBA" id="ARBA00022777"/>
    </source>
</evidence>
<dbReference type="Gene3D" id="3.30.565.10">
    <property type="entry name" value="Histidine kinase-like ATPase, C-terminal domain"/>
    <property type="match status" value="1"/>
</dbReference>